<accession>A0ABD8B1T6</accession>
<keyword evidence="1" id="KW-0614">Plasmid</keyword>
<dbReference type="Pfam" id="PF15580">
    <property type="entry name" value="Imm53"/>
    <property type="match status" value="1"/>
</dbReference>
<dbReference type="RefSeq" id="WP_338709019.1">
    <property type="nucleotide sequence ID" value="NZ_CP145893.1"/>
</dbReference>
<dbReference type="Proteomes" id="UP001364764">
    <property type="component" value="Plasmid pY5S7-1"/>
</dbReference>
<protein>
    <submittedName>
        <fullName evidence="1">Immunity 53 family protein</fullName>
    </submittedName>
</protein>
<organism evidence="1 2">
    <name type="scientific">Paenibacillus amylolyticus</name>
    <dbReference type="NCBI Taxonomy" id="1451"/>
    <lineage>
        <taxon>Bacteria</taxon>
        <taxon>Bacillati</taxon>
        <taxon>Bacillota</taxon>
        <taxon>Bacilli</taxon>
        <taxon>Bacillales</taxon>
        <taxon>Paenibacillaceae</taxon>
        <taxon>Paenibacillus</taxon>
    </lineage>
</organism>
<geneLocation type="plasmid" evidence="1 2">
    <name>pY5S7-1</name>
</geneLocation>
<evidence type="ECO:0000313" key="1">
    <source>
        <dbReference type="EMBL" id="WWP23832.1"/>
    </source>
</evidence>
<dbReference type="GeneID" id="93480008"/>
<dbReference type="AlphaFoldDB" id="A0ABD8B1T6"/>
<evidence type="ECO:0000313" key="2">
    <source>
        <dbReference type="Proteomes" id="UP001364764"/>
    </source>
</evidence>
<proteinExistence type="predicted"/>
<reference evidence="1 2" key="1">
    <citation type="submission" date="2024-02" db="EMBL/GenBank/DDBJ databases">
        <title>Complete sequences of two Paenibacillus sp. strains and one Lysinibacillus strain isolated from the environment on STAA medium highlight biotechnological potential.</title>
        <authorList>
            <person name="Attere S.A."/>
            <person name="Piche L.C."/>
            <person name="Intertaglia L."/>
            <person name="Lami R."/>
            <person name="Charette S.J."/>
            <person name="Vincent A.T."/>
        </authorList>
    </citation>
    <scope>NUCLEOTIDE SEQUENCE [LARGE SCALE GENOMIC DNA]</scope>
    <source>
        <strain evidence="1 2">Y5S-7</strain>
        <plasmid evidence="1 2">pY5S7-1</plasmid>
    </source>
</reference>
<gene>
    <name evidence="1" type="ORF">V6668_31045</name>
</gene>
<name>A0ABD8B1T6_PAEAM</name>
<dbReference type="InterPro" id="IPR028228">
    <property type="entry name" value="Imm53"/>
</dbReference>
<dbReference type="EMBL" id="CP145893">
    <property type="protein sequence ID" value="WWP23832.1"/>
    <property type="molecule type" value="Genomic_DNA"/>
</dbReference>
<sequence>MMNTLKWLQNWYLENCNGDWEHSYGVKIDTVDNPGWSVKIDLTDTFLEDVPFDMIEEERNEEDWFYCIVRDRVFHGAGGATNLEEVLDCFKNWVSSVERS</sequence>